<sequence length="58" mass="6667">CGKLKCNIDAAIFAELNRFGVRMCLRNDDGQFVKAKTRLMEDTLPAFEAEVMTPRHYM</sequence>
<feature type="non-terminal residue" evidence="1">
    <location>
        <position position="1"/>
    </location>
</feature>
<protein>
    <submittedName>
        <fullName evidence="1">Putative ribonuclease H protein</fullName>
    </submittedName>
</protein>
<dbReference type="EMBL" id="LXQA011225745">
    <property type="protein sequence ID" value="MCI89705.1"/>
    <property type="molecule type" value="Genomic_DNA"/>
</dbReference>
<evidence type="ECO:0000313" key="1">
    <source>
        <dbReference type="EMBL" id="MCI89705.1"/>
    </source>
</evidence>
<reference evidence="1 2" key="1">
    <citation type="journal article" date="2018" name="Front. Plant Sci.">
        <title>Red Clover (Trifolium pratense) and Zigzag Clover (T. medium) - A Picture of Genomic Similarities and Differences.</title>
        <authorList>
            <person name="Dluhosova J."/>
            <person name="Istvanek J."/>
            <person name="Nedelnik J."/>
            <person name="Repkova J."/>
        </authorList>
    </citation>
    <scope>NUCLEOTIDE SEQUENCE [LARGE SCALE GENOMIC DNA]</scope>
    <source>
        <strain evidence="2">cv. 10/8</strain>
        <tissue evidence="1">Leaf</tissue>
    </source>
</reference>
<dbReference type="Proteomes" id="UP000265520">
    <property type="component" value="Unassembled WGS sequence"/>
</dbReference>
<organism evidence="1 2">
    <name type="scientific">Trifolium medium</name>
    <dbReference type="NCBI Taxonomy" id="97028"/>
    <lineage>
        <taxon>Eukaryota</taxon>
        <taxon>Viridiplantae</taxon>
        <taxon>Streptophyta</taxon>
        <taxon>Embryophyta</taxon>
        <taxon>Tracheophyta</taxon>
        <taxon>Spermatophyta</taxon>
        <taxon>Magnoliopsida</taxon>
        <taxon>eudicotyledons</taxon>
        <taxon>Gunneridae</taxon>
        <taxon>Pentapetalae</taxon>
        <taxon>rosids</taxon>
        <taxon>fabids</taxon>
        <taxon>Fabales</taxon>
        <taxon>Fabaceae</taxon>
        <taxon>Papilionoideae</taxon>
        <taxon>50 kb inversion clade</taxon>
        <taxon>NPAAA clade</taxon>
        <taxon>Hologalegina</taxon>
        <taxon>IRL clade</taxon>
        <taxon>Trifolieae</taxon>
        <taxon>Trifolium</taxon>
    </lineage>
</organism>
<comment type="caution">
    <text evidence="1">The sequence shown here is derived from an EMBL/GenBank/DDBJ whole genome shotgun (WGS) entry which is preliminary data.</text>
</comment>
<proteinExistence type="predicted"/>
<keyword evidence="2" id="KW-1185">Reference proteome</keyword>
<name>A0A392VSN5_9FABA</name>
<dbReference type="AlphaFoldDB" id="A0A392VSN5"/>
<accession>A0A392VSN5</accession>
<evidence type="ECO:0000313" key="2">
    <source>
        <dbReference type="Proteomes" id="UP000265520"/>
    </source>
</evidence>